<dbReference type="PANTHER" id="PTHR40780">
    <property type="entry name" value="DUF3669 DOMAIN-CONTAINING PROTEIN"/>
    <property type="match status" value="1"/>
</dbReference>
<feature type="domain" description="DUF3669" evidence="1">
    <location>
        <begin position="225"/>
        <end position="291"/>
    </location>
</feature>
<keyword evidence="3" id="KW-1185">Reference proteome</keyword>
<evidence type="ECO:0000313" key="2">
    <source>
        <dbReference type="EMBL" id="KFA63071.1"/>
    </source>
</evidence>
<dbReference type="HOGENOM" id="CLU_680026_0_0_1"/>
<dbReference type="InterPro" id="IPR022137">
    <property type="entry name" value="Znf_prot_DUF3669"/>
</dbReference>
<dbReference type="STRING" id="1283841.A0A084QGI6"/>
<reference evidence="2 3" key="1">
    <citation type="journal article" date="2014" name="BMC Genomics">
        <title>Comparative genome sequencing reveals chemotype-specific gene clusters in the toxigenic black mold Stachybotrys.</title>
        <authorList>
            <person name="Semeiks J."/>
            <person name="Borek D."/>
            <person name="Otwinowski Z."/>
            <person name="Grishin N.V."/>
        </authorList>
    </citation>
    <scope>NUCLEOTIDE SEQUENCE [LARGE SCALE GENOMIC DNA]</scope>
    <source>
        <strain evidence="2 3">IBT 40285</strain>
    </source>
</reference>
<name>A0A084QGI6_STAC4</name>
<dbReference type="PANTHER" id="PTHR40780:SF2">
    <property type="entry name" value="DUF3669 DOMAIN-CONTAINING PROTEIN"/>
    <property type="match status" value="1"/>
</dbReference>
<dbReference type="OrthoDB" id="2993351at2759"/>
<evidence type="ECO:0000313" key="3">
    <source>
        <dbReference type="Proteomes" id="UP000028524"/>
    </source>
</evidence>
<dbReference type="EMBL" id="KL660760">
    <property type="protein sequence ID" value="KFA63071.1"/>
    <property type="molecule type" value="Genomic_DNA"/>
</dbReference>
<accession>A0A084QGI6</accession>
<dbReference type="Pfam" id="PF12417">
    <property type="entry name" value="DUF3669"/>
    <property type="match status" value="1"/>
</dbReference>
<protein>
    <recommendedName>
        <fullName evidence="1">DUF3669 domain-containing protein</fullName>
    </recommendedName>
</protein>
<sequence>MAPLKEIGRGTFGVVFASADIPDTAVKKTFKSSNTLAVEFEHGLATSFAVTTTSPVLSREFPDPVPRVPWYQSSHGMQKPPARDAWWIKNQSCMPSTNGDNESLIRRFWPLDRQQAALEDDENRDCMIRPYLQERWVYHEGRGRKRLNNEQKESLRNFPAYEAQLDMTDVEFVIAGRHRLPETASRAHTMPLNTYDKRDNLGNRTIVPEVQEQQQQPGLPTNTQMWLVDFDKCNRVPVWDDSLTKDIRKLALGICANDPYYPSPLPDTRFGWDVFITFTNTYIRAGRYLLEHAFGKVATSDEQLQGVLQRPAMVMREWIKIVMDAKRNNERDLFDSRVKLRKEEGWNTPAWATEKTGGNA</sequence>
<evidence type="ECO:0000259" key="1">
    <source>
        <dbReference type="Pfam" id="PF12417"/>
    </source>
</evidence>
<organism evidence="2 3">
    <name type="scientific">Stachybotrys chlorohalonatus (strain IBT 40285)</name>
    <dbReference type="NCBI Taxonomy" id="1283841"/>
    <lineage>
        <taxon>Eukaryota</taxon>
        <taxon>Fungi</taxon>
        <taxon>Dikarya</taxon>
        <taxon>Ascomycota</taxon>
        <taxon>Pezizomycotina</taxon>
        <taxon>Sordariomycetes</taxon>
        <taxon>Hypocreomycetidae</taxon>
        <taxon>Hypocreales</taxon>
        <taxon>Stachybotryaceae</taxon>
        <taxon>Stachybotrys</taxon>
    </lineage>
</organism>
<gene>
    <name evidence="2" type="ORF">S40285_10508</name>
</gene>
<dbReference type="AlphaFoldDB" id="A0A084QGI6"/>
<proteinExistence type="predicted"/>
<dbReference type="Proteomes" id="UP000028524">
    <property type="component" value="Unassembled WGS sequence"/>
</dbReference>
<dbReference type="InParanoid" id="A0A084QGI6"/>